<dbReference type="EMBL" id="CM000126">
    <property type="protein sequence ID" value="EAY74077.1"/>
    <property type="molecule type" value="Genomic_DNA"/>
</dbReference>
<keyword evidence="3" id="KW-1185">Reference proteome</keyword>
<sequence length="263" mass="28555">MEVVVYIYKLDHSKLTCCPSHFSSRIYDNSSHVAMLQGDTGHDVTGPDITPLLSSASHHRPSSHRQNWASHFAQKHDGWGVNGNCAEGQRNIGGKFHRCRRRIKPTSLAPNQEGMTPTEPDLAGGRGHDGSGAARGGFGLPAARSGGADDPVQKAEESPIGQPRRSALMRRRHGVAQPRMVGQCGLWRRRRGAHAVVAGEGTVWQKAREQSTMRLAEDEDDGMGDDRGADALGAGVSTTIRGRHSWAQQAASSRCVDSRRGRW</sequence>
<dbReference type="Proteomes" id="UP000007015">
    <property type="component" value="Chromosome 1"/>
</dbReference>
<dbReference type="OMA" id="WASHFAQ"/>
<dbReference type="HOGENOM" id="CLU_1059200_0_0_1"/>
<evidence type="ECO:0000313" key="3">
    <source>
        <dbReference type="Proteomes" id="UP000007015"/>
    </source>
</evidence>
<feature type="region of interest" description="Disordered" evidence="1">
    <location>
        <begin position="216"/>
        <end position="263"/>
    </location>
</feature>
<feature type="region of interest" description="Disordered" evidence="1">
    <location>
        <begin position="105"/>
        <end position="166"/>
    </location>
</feature>
<proteinExistence type="predicted"/>
<dbReference type="Gramene" id="BGIOSGA003534-TA">
    <property type="protein sequence ID" value="BGIOSGA003534-PA"/>
    <property type="gene ID" value="BGIOSGA003534"/>
</dbReference>
<dbReference type="AlphaFoldDB" id="A2WQ31"/>
<name>A2WQ31_ORYSI</name>
<reference evidence="2 3" key="1">
    <citation type="journal article" date="2005" name="PLoS Biol.">
        <title>The genomes of Oryza sativa: a history of duplications.</title>
        <authorList>
            <person name="Yu J."/>
            <person name="Wang J."/>
            <person name="Lin W."/>
            <person name="Li S."/>
            <person name="Li H."/>
            <person name="Zhou J."/>
            <person name="Ni P."/>
            <person name="Dong W."/>
            <person name="Hu S."/>
            <person name="Zeng C."/>
            <person name="Zhang J."/>
            <person name="Zhang Y."/>
            <person name="Li R."/>
            <person name="Xu Z."/>
            <person name="Li S."/>
            <person name="Li X."/>
            <person name="Zheng H."/>
            <person name="Cong L."/>
            <person name="Lin L."/>
            <person name="Yin J."/>
            <person name="Geng J."/>
            <person name="Li G."/>
            <person name="Shi J."/>
            <person name="Liu J."/>
            <person name="Lv H."/>
            <person name="Li J."/>
            <person name="Wang J."/>
            <person name="Deng Y."/>
            <person name="Ran L."/>
            <person name="Shi X."/>
            <person name="Wang X."/>
            <person name="Wu Q."/>
            <person name="Li C."/>
            <person name="Ren X."/>
            <person name="Wang J."/>
            <person name="Wang X."/>
            <person name="Li D."/>
            <person name="Liu D."/>
            <person name="Zhang X."/>
            <person name="Ji Z."/>
            <person name="Zhao W."/>
            <person name="Sun Y."/>
            <person name="Zhang Z."/>
            <person name="Bao J."/>
            <person name="Han Y."/>
            <person name="Dong L."/>
            <person name="Ji J."/>
            <person name="Chen P."/>
            <person name="Wu S."/>
            <person name="Liu J."/>
            <person name="Xiao Y."/>
            <person name="Bu D."/>
            <person name="Tan J."/>
            <person name="Yang L."/>
            <person name="Ye C."/>
            <person name="Zhang J."/>
            <person name="Xu J."/>
            <person name="Zhou Y."/>
            <person name="Yu Y."/>
            <person name="Zhang B."/>
            <person name="Zhuang S."/>
            <person name="Wei H."/>
            <person name="Liu B."/>
            <person name="Lei M."/>
            <person name="Yu H."/>
            <person name="Li Y."/>
            <person name="Xu H."/>
            <person name="Wei S."/>
            <person name="He X."/>
            <person name="Fang L."/>
            <person name="Zhang Z."/>
            <person name="Zhang Y."/>
            <person name="Huang X."/>
            <person name="Su Z."/>
            <person name="Tong W."/>
            <person name="Li J."/>
            <person name="Tong Z."/>
            <person name="Li S."/>
            <person name="Ye J."/>
            <person name="Wang L."/>
            <person name="Fang L."/>
            <person name="Lei T."/>
            <person name="Chen C."/>
            <person name="Chen H."/>
            <person name="Xu Z."/>
            <person name="Li H."/>
            <person name="Huang H."/>
            <person name="Zhang F."/>
            <person name="Xu H."/>
            <person name="Li N."/>
            <person name="Zhao C."/>
            <person name="Li S."/>
            <person name="Dong L."/>
            <person name="Huang Y."/>
            <person name="Li L."/>
            <person name="Xi Y."/>
            <person name="Qi Q."/>
            <person name="Li W."/>
            <person name="Zhang B."/>
            <person name="Hu W."/>
            <person name="Zhang Y."/>
            <person name="Tian X."/>
            <person name="Jiao Y."/>
            <person name="Liang X."/>
            <person name="Jin J."/>
            <person name="Gao L."/>
            <person name="Zheng W."/>
            <person name="Hao B."/>
            <person name="Liu S."/>
            <person name="Wang W."/>
            <person name="Yuan L."/>
            <person name="Cao M."/>
            <person name="McDermott J."/>
            <person name="Samudrala R."/>
            <person name="Wang J."/>
            <person name="Wong G.K."/>
            <person name="Yang H."/>
        </authorList>
    </citation>
    <scope>NUCLEOTIDE SEQUENCE [LARGE SCALE GENOMIC DNA]</scope>
    <source>
        <strain evidence="3">cv. 93-11</strain>
    </source>
</reference>
<evidence type="ECO:0000256" key="1">
    <source>
        <dbReference type="SAM" id="MobiDB-lite"/>
    </source>
</evidence>
<gene>
    <name evidence="2" type="ORF">OsI_01965</name>
</gene>
<accession>A2WQ31</accession>
<protein>
    <submittedName>
        <fullName evidence="2">Uncharacterized protein</fullName>
    </submittedName>
</protein>
<organism evidence="2 3">
    <name type="scientific">Oryza sativa subsp. indica</name>
    <name type="common">Rice</name>
    <dbReference type="NCBI Taxonomy" id="39946"/>
    <lineage>
        <taxon>Eukaryota</taxon>
        <taxon>Viridiplantae</taxon>
        <taxon>Streptophyta</taxon>
        <taxon>Embryophyta</taxon>
        <taxon>Tracheophyta</taxon>
        <taxon>Spermatophyta</taxon>
        <taxon>Magnoliopsida</taxon>
        <taxon>Liliopsida</taxon>
        <taxon>Poales</taxon>
        <taxon>Poaceae</taxon>
        <taxon>BOP clade</taxon>
        <taxon>Oryzoideae</taxon>
        <taxon>Oryzeae</taxon>
        <taxon>Oryzinae</taxon>
        <taxon>Oryza</taxon>
        <taxon>Oryza sativa</taxon>
    </lineage>
</organism>
<evidence type="ECO:0000313" key="2">
    <source>
        <dbReference type="EMBL" id="EAY74077.1"/>
    </source>
</evidence>
<feature type="compositionally biased region" description="Polar residues" evidence="1">
    <location>
        <begin position="236"/>
        <end position="252"/>
    </location>
</feature>